<dbReference type="InterPro" id="IPR023213">
    <property type="entry name" value="CAT-like_dom_sf"/>
</dbReference>
<evidence type="ECO:0000256" key="1">
    <source>
        <dbReference type="ARBA" id="ARBA00005232"/>
    </source>
</evidence>
<dbReference type="Proteomes" id="UP000193411">
    <property type="component" value="Unassembled WGS sequence"/>
</dbReference>
<dbReference type="PANTHER" id="PTHR22589:SF107">
    <property type="entry name" value="CHOLINE_CARNITINE ACYLTRANSFERASE DOMAIN-CONTAINING PROTEIN"/>
    <property type="match status" value="1"/>
</dbReference>
<evidence type="ECO:0000256" key="4">
    <source>
        <dbReference type="PIRSR" id="PIRSR600542-1"/>
    </source>
</evidence>
<name>A0A1Y2HB18_9FUNG</name>
<protein>
    <submittedName>
        <fullName evidence="7">Acyltransferase ChoActase/COT/CPT</fullName>
    </submittedName>
</protein>
<dbReference type="EMBL" id="MCFL01000055">
    <property type="protein sequence ID" value="ORZ31786.1"/>
    <property type="molecule type" value="Genomic_DNA"/>
</dbReference>
<evidence type="ECO:0000256" key="3">
    <source>
        <dbReference type="ARBA" id="ARBA00023315"/>
    </source>
</evidence>
<dbReference type="GO" id="GO:0016746">
    <property type="term" value="F:acyltransferase activity"/>
    <property type="evidence" value="ECO:0007669"/>
    <property type="project" value="UniProtKB-KW"/>
</dbReference>
<organism evidence="7 8">
    <name type="scientific">Catenaria anguillulae PL171</name>
    <dbReference type="NCBI Taxonomy" id="765915"/>
    <lineage>
        <taxon>Eukaryota</taxon>
        <taxon>Fungi</taxon>
        <taxon>Fungi incertae sedis</taxon>
        <taxon>Blastocladiomycota</taxon>
        <taxon>Blastocladiomycetes</taxon>
        <taxon>Blastocladiales</taxon>
        <taxon>Catenariaceae</taxon>
        <taxon>Catenaria</taxon>
    </lineage>
</organism>
<dbReference type="AlphaFoldDB" id="A0A1Y2HB18"/>
<dbReference type="PROSITE" id="PS00440">
    <property type="entry name" value="ACYLTRANSF_C_2"/>
    <property type="match status" value="1"/>
</dbReference>
<dbReference type="InterPro" id="IPR000542">
    <property type="entry name" value="Carn_acyl_trans"/>
</dbReference>
<keyword evidence="8" id="KW-1185">Reference proteome</keyword>
<feature type="domain" description="Choline/carnitine acyltransferase" evidence="6">
    <location>
        <begin position="30"/>
        <end position="613"/>
    </location>
</feature>
<dbReference type="InterPro" id="IPR042231">
    <property type="entry name" value="Cho/carn_acyl_trans_2"/>
</dbReference>
<proteinExistence type="inferred from homology"/>
<sequence length="650" mass="72358">MTKAVPPSKKPAAAAAPVATFANQDKLPRLPIPPLDATLQKYRMTLTALLTPEELAATDKAIADSLASGQLHDLHNRLIAYDKTQPNSWLEDWWYRLAYLSWRVPLMINSNWWLFIRDDHLPYLKDKIVRMPKGSFSKHQIKRAAGLVSNLLNFKHLLDTEQLPAEATRAGPLCMDQYRHMFGVTRNAVPDQDVIVRGFPCQAKHIVVIVQDQLFRVPVFDVQGRRIAVEEIERMLAQVVDQVTAPGFKHDFPVTVLTAEHRDTWAKARIHLLSLSPTNKASLSEVESALFTVSLDDFAPGPDLDEGHRVIAHALDGHNRWYDKALNVVVTANGRGGCNGEHSPQDALTPAIMFEHVLANEPARDPAGCVPVGQATCDPVRRLRIANVDGTMLKYLADAEVNNRKLIADSDIGILVYSGYGNEFIKKHARVSPDAYMQLAMQLAHKHMHGYLVPTYETASTRMFKHGRTETNRTLLPEVKQWAEAMVDSAVSDKDKVALFKRACAAHGKYISEASKGMGVDRHLLGMRLCMRADDPPCPLFADPAYARSQAWRLSTSGLSPRSYQNLYGTGFGCVVPDGYGINYFAGPNVMHFGIESKRSCPETSTDRLRLYIMKALGEIRDVIERVNAMEGNAVGGDGKSIQDGQRWPQ</sequence>
<accession>A0A1Y2HB18</accession>
<keyword evidence="2 5" id="KW-0808">Transferase</keyword>
<feature type="active site" description="Proton acceptor" evidence="4">
    <location>
        <position position="342"/>
    </location>
</feature>
<comment type="caution">
    <text evidence="7">The sequence shown here is derived from an EMBL/GenBank/DDBJ whole genome shotgun (WGS) entry which is preliminary data.</text>
</comment>
<dbReference type="STRING" id="765915.A0A1Y2HB18"/>
<evidence type="ECO:0000256" key="5">
    <source>
        <dbReference type="RuleBase" id="RU003801"/>
    </source>
</evidence>
<keyword evidence="3 5" id="KW-0012">Acyltransferase</keyword>
<dbReference type="PANTHER" id="PTHR22589">
    <property type="entry name" value="CARNITINE O-ACYLTRANSFERASE"/>
    <property type="match status" value="1"/>
</dbReference>
<gene>
    <name evidence="7" type="ORF">BCR44DRAFT_1487588</name>
</gene>
<evidence type="ECO:0000313" key="7">
    <source>
        <dbReference type="EMBL" id="ORZ31786.1"/>
    </source>
</evidence>
<dbReference type="OrthoDB" id="240216at2759"/>
<dbReference type="PROSITE" id="PS00439">
    <property type="entry name" value="ACYLTRANSF_C_1"/>
    <property type="match status" value="1"/>
</dbReference>
<comment type="similarity">
    <text evidence="1 5">Belongs to the carnitine/choline acetyltransferase family.</text>
</comment>
<dbReference type="Gene3D" id="3.30.559.10">
    <property type="entry name" value="Chloramphenicol acetyltransferase-like domain"/>
    <property type="match status" value="1"/>
</dbReference>
<evidence type="ECO:0000256" key="2">
    <source>
        <dbReference type="ARBA" id="ARBA00022679"/>
    </source>
</evidence>
<dbReference type="Pfam" id="PF00755">
    <property type="entry name" value="Carn_acyltransf"/>
    <property type="match status" value="1"/>
</dbReference>
<evidence type="ECO:0000313" key="8">
    <source>
        <dbReference type="Proteomes" id="UP000193411"/>
    </source>
</evidence>
<dbReference type="InterPro" id="IPR039551">
    <property type="entry name" value="Cho/carn_acyl_trans"/>
</dbReference>
<evidence type="ECO:0000259" key="6">
    <source>
        <dbReference type="Pfam" id="PF00755"/>
    </source>
</evidence>
<reference evidence="7 8" key="1">
    <citation type="submission" date="2016-07" db="EMBL/GenBank/DDBJ databases">
        <title>Pervasive Adenine N6-methylation of Active Genes in Fungi.</title>
        <authorList>
            <consortium name="DOE Joint Genome Institute"/>
            <person name="Mondo S.J."/>
            <person name="Dannebaum R.O."/>
            <person name="Kuo R.C."/>
            <person name="Labutti K."/>
            <person name="Haridas S."/>
            <person name="Kuo A."/>
            <person name="Salamov A."/>
            <person name="Ahrendt S.R."/>
            <person name="Lipzen A."/>
            <person name="Sullivan W."/>
            <person name="Andreopoulos W.B."/>
            <person name="Clum A."/>
            <person name="Lindquist E."/>
            <person name="Daum C."/>
            <person name="Ramamoorthy G.K."/>
            <person name="Gryganskyi A."/>
            <person name="Culley D."/>
            <person name="Magnuson J.K."/>
            <person name="James T.Y."/>
            <person name="O'Malley M.A."/>
            <person name="Stajich J.E."/>
            <person name="Spatafora J.W."/>
            <person name="Visel A."/>
            <person name="Grigoriev I.V."/>
        </authorList>
    </citation>
    <scope>NUCLEOTIDE SEQUENCE [LARGE SCALE GENOMIC DNA]</scope>
    <source>
        <strain evidence="7 8">PL171</strain>
    </source>
</reference>
<dbReference type="Gene3D" id="3.30.559.70">
    <property type="entry name" value="Choline/Carnitine o-acyltransferase, domain 2"/>
    <property type="match status" value="1"/>
</dbReference>
<dbReference type="SUPFAM" id="SSF52777">
    <property type="entry name" value="CoA-dependent acyltransferases"/>
    <property type="match status" value="2"/>
</dbReference>